<organism evidence="1 2">
    <name type="scientific">Urechidicola croceus</name>
    <dbReference type="NCBI Taxonomy" id="1850246"/>
    <lineage>
        <taxon>Bacteria</taxon>
        <taxon>Pseudomonadati</taxon>
        <taxon>Bacteroidota</taxon>
        <taxon>Flavobacteriia</taxon>
        <taxon>Flavobacteriales</taxon>
        <taxon>Flavobacteriaceae</taxon>
        <taxon>Urechidicola</taxon>
    </lineage>
</organism>
<evidence type="ECO:0000313" key="2">
    <source>
        <dbReference type="Proteomes" id="UP000176050"/>
    </source>
</evidence>
<dbReference type="Proteomes" id="UP000176050">
    <property type="component" value="Chromosome"/>
</dbReference>
<protein>
    <submittedName>
        <fullName evidence="1">Uncharacterized protein</fullName>
    </submittedName>
</protein>
<dbReference type="EMBL" id="CP017478">
    <property type="protein sequence ID" value="AOW21864.1"/>
    <property type="molecule type" value="Genomic_DNA"/>
</dbReference>
<reference evidence="1 2" key="1">
    <citation type="submission" date="2016-10" db="EMBL/GenBank/DDBJ databases">
        <title>Lutibacter sp. LPB0138, isolated from marine gastropod.</title>
        <authorList>
            <person name="Kim E."/>
            <person name="Yi H."/>
        </authorList>
    </citation>
    <scope>NUCLEOTIDE SEQUENCE [LARGE SCALE GENOMIC DNA]</scope>
    <source>
        <strain evidence="1 2">LPB0138</strain>
    </source>
</reference>
<dbReference type="Gene3D" id="3.30.750.24">
    <property type="entry name" value="STAS domain"/>
    <property type="match status" value="1"/>
</dbReference>
<accession>A0A1D8PBB2</accession>
<sequence>MQIEKKTNYTLITPKVQSVEEFFNQFNNKLNSFENEHIVIDFSENFNTEVKEFLLFLLVASNFRKNNKSFVIISKNVNIDEIPDEINIVPTLVEAIDILEMEAIERDLMDF</sequence>
<dbReference type="AlphaFoldDB" id="A0A1D8PBB2"/>
<dbReference type="KEGG" id="lul:LPB138_14740"/>
<dbReference type="RefSeq" id="WP_070238024.1">
    <property type="nucleotide sequence ID" value="NZ_CP017478.1"/>
</dbReference>
<dbReference type="OrthoDB" id="1442602at2"/>
<gene>
    <name evidence="1" type="ORF">LPB138_14740</name>
</gene>
<evidence type="ECO:0000313" key="1">
    <source>
        <dbReference type="EMBL" id="AOW21864.1"/>
    </source>
</evidence>
<dbReference type="STRING" id="1850246.LPB138_14740"/>
<dbReference type="InterPro" id="IPR036513">
    <property type="entry name" value="STAS_dom_sf"/>
</dbReference>
<name>A0A1D8PBB2_9FLAO</name>
<proteinExistence type="predicted"/>
<keyword evidence="2" id="KW-1185">Reference proteome</keyword>